<sequence length="390" mass="44401">SSQSLILVKPLENNLKTSDGFDYRVLLLHRNSHSGDSFLSARVFPGGNLEKHDLENYDDFFSGKNLSLESIDQNIGFGRGDTGNYRVQEALKICSIRETFEETGILIGLDSIGHHSNLKASETLRLHHKRLIHGESDFKSVLRALAETGDERFMGDNNGGKFSLDSLEFYSNWITPNVFKKRYDTFFYTYLVPPYNKDMFEELSSLNLNSSESTSLDWLTPSESISRSLESIGLRKNSNKSASDFLLPPPQFYILSQLSLIKIEKSGLMTQTEQIFSLSSLNDIDQDYDEDQIKFYLVLPGDPFHSTSKDLISQNKTTLKEETKRSSHLRIIEDDQTDSDDYNCEGGVRIHRFEVILPSKLKKINFFGIKGLQRIGMGQILGKDWVDLNF</sequence>
<comment type="caution">
    <text evidence="7">The sequence shown here is derived from an EMBL/GenBank/DDBJ whole genome shotgun (WGS) entry which is preliminary data.</text>
</comment>
<keyword evidence="5" id="KW-0460">Magnesium</keyword>
<dbReference type="PANTHER" id="PTHR12318:SF0">
    <property type="entry name" value="ACYL-COENZYME A DIPHOSPHATASE NUDT19"/>
    <property type="match status" value="1"/>
</dbReference>
<dbReference type="Proteomes" id="UP001153365">
    <property type="component" value="Unassembled WGS sequence"/>
</dbReference>
<dbReference type="InterPro" id="IPR039121">
    <property type="entry name" value="NUDT19"/>
</dbReference>
<comment type="cofactor">
    <cofactor evidence="2">
        <name>Mg(2+)</name>
        <dbReference type="ChEBI" id="CHEBI:18420"/>
    </cofactor>
</comment>
<evidence type="ECO:0000256" key="2">
    <source>
        <dbReference type="ARBA" id="ARBA00001946"/>
    </source>
</evidence>
<dbReference type="Gene3D" id="3.90.79.10">
    <property type="entry name" value="Nucleoside Triphosphate Pyrophosphohydrolase"/>
    <property type="match status" value="1"/>
</dbReference>
<evidence type="ECO:0000256" key="1">
    <source>
        <dbReference type="ARBA" id="ARBA00001936"/>
    </source>
</evidence>
<dbReference type="EMBL" id="CALTRL010005952">
    <property type="protein sequence ID" value="CAH7688094.1"/>
    <property type="molecule type" value="Genomic_DNA"/>
</dbReference>
<dbReference type="PANTHER" id="PTHR12318">
    <property type="entry name" value="TESTOSTERONE-REGULATED PROTEIN RP2"/>
    <property type="match status" value="1"/>
</dbReference>
<dbReference type="GO" id="GO:0016818">
    <property type="term" value="F:hydrolase activity, acting on acid anhydrides, in phosphorus-containing anhydrides"/>
    <property type="evidence" value="ECO:0007669"/>
    <property type="project" value="InterPro"/>
</dbReference>
<keyword evidence="4" id="KW-0378">Hydrolase</keyword>
<proteinExistence type="predicted"/>
<gene>
    <name evidence="7" type="ORF">PPACK8108_LOCUS23000</name>
</gene>
<evidence type="ECO:0000256" key="5">
    <source>
        <dbReference type="ARBA" id="ARBA00022842"/>
    </source>
</evidence>
<evidence type="ECO:0000256" key="4">
    <source>
        <dbReference type="ARBA" id="ARBA00022801"/>
    </source>
</evidence>
<keyword evidence="8" id="KW-1185">Reference proteome</keyword>
<dbReference type="GO" id="GO:0046872">
    <property type="term" value="F:metal ion binding"/>
    <property type="evidence" value="ECO:0007669"/>
    <property type="project" value="UniProtKB-KW"/>
</dbReference>
<protein>
    <submittedName>
        <fullName evidence="7">Expressed protein</fullName>
    </submittedName>
</protein>
<evidence type="ECO:0000313" key="7">
    <source>
        <dbReference type="EMBL" id="CAH7688094.1"/>
    </source>
</evidence>
<keyword evidence="6" id="KW-0464">Manganese</keyword>
<evidence type="ECO:0000256" key="3">
    <source>
        <dbReference type="ARBA" id="ARBA00022723"/>
    </source>
</evidence>
<feature type="non-terminal residue" evidence="7">
    <location>
        <position position="1"/>
    </location>
</feature>
<evidence type="ECO:0000313" key="8">
    <source>
        <dbReference type="Proteomes" id="UP001153365"/>
    </source>
</evidence>
<comment type="cofactor">
    <cofactor evidence="1">
        <name>Mn(2+)</name>
        <dbReference type="ChEBI" id="CHEBI:29035"/>
    </cofactor>
</comment>
<dbReference type="GO" id="GO:0005739">
    <property type="term" value="C:mitochondrion"/>
    <property type="evidence" value="ECO:0007669"/>
    <property type="project" value="TreeGrafter"/>
</dbReference>
<reference evidence="7" key="1">
    <citation type="submission" date="2022-06" db="EMBL/GenBank/DDBJ databases">
        <authorList>
            <consortium name="SYNGENTA / RWTH Aachen University"/>
        </authorList>
    </citation>
    <scope>NUCLEOTIDE SEQUENCE</scope>
</reference>
<evidence type="ECO:0000256" key="6">
    <source>
        <dbReference type="ARBA" id="ARBA00023211"/>
    </source>
</evidence>
<name>A0AAV0BPI6_PHAPC</name>
<organism evidence="7 8">
    <name type="scientific">Phakopsora pachyrhizi</name>
    <name type="common">Asian soybean rust disease fungus</name>
    <dbReference type="NCBI Taxonomy" id="170000"/>
    <lineage>
        <taxon>Eukaryota</taxon>
        <taxon>Fungi</taxon>
        <taxon>Dikarya</taxon>
        <taxon>Basidiomycota</taxon>
        <taxon>Pucciniomycotina</taxon>
        <taxon>Pucciniomycetes</taxon>
        <taxon>Pucciniales</taxon>
        <taxon>Phakopsoraceae</taxon>
        <taxon>Phakopsora</taxon>
    </lineage>
</organism>
<accession>A0AAV0BPI6</accession>
<keyword evidence="3" id="KW-0479">Metal-binding</keyword>
<dbReference type="AlphaFoldDB" id="A0AAV0BPI6"/>